<proteinExistence type="predicted"/>
<name>A0ABX4MDK8_9ACTO</name>
<gene>
    <name evidence="1" type="ORF">BW737_001895</name>
</gene>
<accession>A0ABX4MDK8</accession>
<protein>
    <submittedName>
        <fullName evidence="1">Uncharacterized protein</fullName>
    </submittedName>
</protein>
<evidence type="ECO:0000313" key="1">
    <source>
        <dbReference type="EMBL" id="PHP53513.1"/>
    </source>
</evidence>
<reference evidence="1 2" key="1">
    <citation type="submission" date="2017-10" db="EMBL/GenBank/DDBJ databases">
        <title>Draft genome sequence of cellulolytic Actinomyces sp CtC72 isolated from cattle rumen fluid.</title>
        <authorList>
            <person name="Joshi A.J."/>
            <person name="Vasudevan G."/>
            <person name="Lanjekar V.B."/>
            <person name="Hivarkar S."/>
            <person name="Engineer A."/>
            <person name="Pore S.D."/>
            <person name="Dhakephalkar P.K."/>
            <person name="Dagar S."/>
        </authorList>
    </citation>
    <scope>NUCLEOTIDE SEQUENCE [LARGE SCALE GENOMIC DNA]</scope>
    <source>
        <strain evidence="2">CtC72</strain>
    </source>
</reference>
<comment type="caution">
    <text evidence="1">The sequence shown here is derived from an EMBL/GenBank/DDBJ whole genome shotgun (WGS) entry which is preliminary data.</text>
</comment>
<dbReference type="EMBL" id="MTPX02000014">
    <property type="protein sequence ID" value="PHP53513.1"/>
    <property type="molecule type" value="Genomic_DNA"/>
</dbReference>
<keyword evidence="2" id="KW-1185">Reference proteome</keyword>
<organism evidence="1 2">
    <name type="scientific">Actinomyces ruminis</name>
    <dbReference type="NCBI Taxonomy" id="1937003"/>
    <lineage>
        <taxon>Bacteria</taxon>
        <taxon>Bacillati</taxon>
        <taxon>Actinomycetota</taxon>
        <taxon>Actinomycetes</taxon>
        <taxon>Actinomycetales</taxon>
        <taxon>Actinomycetaceae</taxon>
        <taxon>Actinomyces</taxon>
    </lineage>
</organism>
<sequence>MADGVRVHPRVAERHPDVDADDVVTAWRQAISIRRRNFDPPEYYLAAGMDAKGRLLEMLGVQLEDGSILVFHAMKLTHKAALELGLG</sequence>
<dbReference type="Proteomes" id="UP000194577">
    <property type="component" value="Unassembled WGS sequence"/>
</dbReference>
<dbReference type="RefSeq" id="WP_086615184.1">
    <property type="nucleotide sequence ID" value="NZ_MTPX02000014.1"/>
</dbReference>
<evidence type="ECO:0000313" key="2">
    <source>
        <dbReference type="Proteomes" id="UP000194577"/>
    </source>
</evidence>